<dbReference type="InterPro" id="IPR025114">
    <property type="entry name" value="D27-like_C"/>
</dbReference>
<dbReference type="Proteomes" id="UP001497480">
    <property type="component" value="Unassembled WGS sequence"/>
</dbReference>
<dbReference type="PANTHER" id="PTHR33591:SF1">
    <property type="entry name" value="BETA-CAROTENE ISOMERASE D27, CHLOROPLASTIC"/>
    <property type="match status" value="1"/>
</dbReference>
<dbReference type="AlphaFoldDB" id="A0AAV1WLU2"/>
<protein>
    <recommendedName>
        <fullName evidence="1">Beta-carotene isomerase D27-like C-terminal domain-containing protein</fullName>
    </recommendedName>
</protein>
<dbReference type="PANTHER" id="PTHR33591">
    <property type="entry name" value="BETA-CAROTENE ISOMERASE D27"/>
    <property type="match status" value="1"/>
</dbReference>
<sequence>MEARFFAQNKSQTLTSAHWNKLIKCKPQHPVIVAVLTRPSSSDGIAGEARKINVYKDNFFDLLAINHLSKSVQAATGFSNTKSGYESLAEAAIVASQKLNPIQQREVVIESLYKALPRPMLSLIRRVVPESKLARECFAAFTSFFFVWFLEETNCIGMCTNLCKIPSQSFIKDSLGMPVNMIPNFDDMSCEMIFGLDPPELSDDPALKQPCYKLCNYFIARLLKLINMHCKENAWNELPQLKHGCPKPYDIQIPNADVYQKIVSSIGYL</sequence>
<dbReference type="GO" id="GO:1901601">
    <property type="term" value="P:strigolactone biosynthetic process"/>
    <property type="evidence" value="ECO:0007669"/>
    <property type="project" value="TreeGrafter"/>
</dbReference>
<evidence type="ECO:0000313" key="3">
    <source>
        <dbReference type="Proteomes" id="UP001497480"/>
    </source>
</evidence>
<keyword evidence="3" id="KW-1185">Reference proteome</keyword>
<organism evidence="2 3">
    <name type="scientific">Lupinus luteus</name>
    <name type="common">European yellow lupine</name>
    <dbReference type="NCBI Taxonomy" id="3873"/>
    <lineage>
        <taxon>Eukaryota</taxon>
        <taxon>Viridiplantae</taxon>
        <taxon>Streptophyta</taxon>
        <taxon>Embryophyta</taxon>
        <taxon>Tracheophyta</taxon>
        <taxon>Spermatophyta</taxon>
        <taxon>Magnoliopsida</taxon>
        <taxon>eudicotyledons</taxon>
        <taxon>Gunneridae</taxon>
        <taxon>Pentapetalae</taxon>
        <taxon>rosids</taxon>
        <taxon>fabids</taxon>
        <taxon>Fabales</taxon>
        <taxon>Fabaceae</taxon>
        <taxon>Papilionoideae</taxon>
        <taxon>50 kb inversion clade</taxon>
        <taxon>genistoids sensu lato</taxon>
        <taxon>core genistoids</taxon>
        <taxon>Genisteae</taxon>
        <taxon>Lupinus</taxon>
    </lineage>
</organism>
<dbReference type="EMBL" id="CAXHTB010000008">
    <property type="protein sequence ID" value="CAL0310365.1"/>
    <property type="molecule type" value="Genomic_DNA"/>
</dbReference>
<gene>
    <name evidence="2" type="ORF">LLUT_LOCUS11425</name>
</gene>
<reference evidence="2 3" key="1">
    <citation type="submission" date="2024-03" db="EMBL/GenBank/DDBJ databases">
        <authorList>
            <person name="Martinez-Hernandez J."/>
        </authorList>
    </citation>
    <scope>NUCLEOTIDE SEQUENCE [LARGE SCALE GENOMIC DNA]</scope>
</reference>
<evidence type="ECO:0000313" key="2">
    <source>
        <dbReference type="EMBL" id="CAL0310365.1"/>
    </source>
</evidence>
<evidence type="ECO:0000259" key="1">
    <source>
        <dbReference type="Pfam" id="PF13225"/>
    </source>
</evidence>
<dbReference type="GO" id="GO:0016859">
    <property type="term" value="F:cis-trans isomerase activity"/>
    <property type="evidence" value="ECO:0007669"/>
    <property type="project" value="TreeGrafter"/>
</dbReference>
<comment type="caution">
    <text evidence="2">The sequence shown here is derived from an EMBL/GenBank/DDBJ whole genome shotgun (WGS) entry which is preliminary data.</text>
</comment>
<name>A0AAV1WLU2_LUPLU</name>
<dbReference type="GO" id="GO:0005506">
    <property type="term" value="F:iron ion binding"/>
    <property type="evidence" value="ECO:0007669"/>
    <property type="project" value="InterPro"/>
</dbReference>
<dbReference type="GO" id="GO:0009536">
    <property type="term" value="C:plastid"/>
    <property type="evidence" value="ECO:0007669"/>
    <property type="project" value="TreeGrafter"/>
</dbReference>
<feature type="domain" description="Beta-carotene isomerase D27-like C-terminal" evidence="1">
    <location>
        <begin position="149"/>
        <end position="202"/>
    </location>
</feature>
<dbReference type="Pfam" id="PF13225">
    <property type="entry name" value="D27-like_C"/>
    <property type="match status" value="1"/>
</dbReference>
<proteinExistence type="predicted"/>
<dbReference type="InterPro" id="IPR038938">
    <property type="entry name" value="D27-like"/>
</dbReference>
<accession>A0AAV1WLU2</accession>